<keyword evidence="2" id="KW-1185">Reference proteome</keyword>
<dbReference type="Proteomes" id="UP000054783">
    <property type="component" value="Unassembled WGS sequence"/>
</dbReference>
<accession>A0A0V0ZWQ0</accession>
<evidence type="ECO:0000313" key="2">
    <source>
        <dbReference type="Proteomes" id="UP000054783"/>
    </source>
</evidence>
<gene>
    <name evidence="1" type="ORF">T12_6878</name>
</gene>
<dbReference type="AlphaFoldDB" id="A0A0V0ZWQ0"/>
<evidence type="ECO:0000313" key="1">
    <source>
        <dbReference type="EMBL" id="KRY17048.1"/>
    </source>
</evidence>
<organism evidence="1 2">
    <name type="scientific">Trichinella patagoniensis</name>
    <dbReference type="NCBI Taxonomy" id="990121"/>
    <lineage>
        <taxon>Eukaryota</taxon>
        <taxon>Metazoa</taxon>
        <taxon>Ecdysozoa</taxon>
        <taxon>Nematoda</taxon>
        <taxon>Enoplea</taxon>
        <taxon>Dorylaimia</taxon>
        <taxon>Trichinellida</taxon>
        <taxon>Trichinellidae</taxon>
        <taxon>Trichinella</taxon>
    </lineage>
</organism>
<proteinExistence type="predicted"/>
<comment type="caution">
    <text evidence="1">The sequence shown here is derived from an EMBL/GenBank/DDBJ whole genome shotgun (WGS) entry which is preliminary data.</text>
</comment>
<sequence length="77" mass="8480">MCGYVIELSLRLAHASNSVPIKECQLKLPNGCGINGQKYGELQKHLMIRSSNFAPIKDSVLESSSRNCLDAQSNEDK</sequence>
<name>A0A0V0ZWQ0_9BILA</name>
<reference evidence="1 2" key="1">
    <citation type="submission" date="2015-01" db="EMBL/GenBank/DDBJ databases">
        <title>Evolution of Trichinella species and genotypes.</title>
        <authorList>
            <person name="Korhonen P.K."/>
            <person name="Edoardo P."/>
            <person name="Giuseppe L.R."/>
            <person name="Gasser R.B."/>
        </authorList>
    </citation>
    <scope>NUCLEOTIDE SEQUENCE [LARGE SCALE GENOMIC DNA]</scope>
    <source>
        <strain evidence="1">ISS2496</strain>
    </source>
</reference>
<protein>
    <submittedName>
        <fullName evidence="1">Uncharacterized protein</fullName>
    </submittedName>
</protein>
<dbReference type="EMBL" id="JYDQ01000068">
    <property type="protein sequence ID" value="KRY17048.1"/>
    <property type="molecule type" value="Genomic_DNA"/>
</dbReference>